<dbReference type="AlphaFoldDB" id="I0IDP0"/>
<protein>
    <submittedName>
        <fullName evidence="2">Uncharacterized protein</fullName>
    </submittedName>
</protein>
<dbReference type="eggNOG" id="ENOG5032KSV">
    <property type="taxonomic scope" value="Bacteria"/>
</dbReference>
<gene>
    <name evidence="2" type="ordered locus">PSMK_12190</name>
</gene>
<organism evidence="2 3">
    <name type="scientific">Phycisphaera mikurensis (strain NBRC 102666 / KCTC 22515 / FYK2301M01)</name>
    <dbReference type="NCBI Taxonomy" id="1142394"/>
    <lineage>
        <taxon>Bacteria</taxon>
        <taxon>Pseudomonadati</taxon>
        <taxon>Planctomycetota</taxon>
        <taxon>Phycisphaerae</taxon>
        <taxon>Phycisphaerales</taxon>
        <taxon>Phycisphaeraceae</taxon>
        <taxon>Phycisphaera</taxon>
    </lineage>
</organism>
<keyword evidence="3" id="KW-1185">Reference proteome</keyword>
<reference evidence="2 3" key="1">
    <citation type="submission" date="2012-02" db="EMBL/GenBank/DDBJ databases">
        <title>Complete genome sequence of Phycisphaera mikurensis NBRC 102666.</title>
        <authorList>
            <person name="Ankai A."/>
            <person name="Hosoyama A."/>
            <person name="Terui Y."/>
            <person name="Sekine M."/>
            <person name="Fukai R."/>
            <person name="Kato Y."/>
            <person name="Nakamura S."/>
            <person name="Yamada-Narita S."/>
            <person name="Kawakoshi A."/>
            <person name="Fukunaga Y."/>
            <person name="Yamazaki S."/>
            <person name="Fujita N."/>
        </authorList>
    </citation>
    <scope>NUCLEOTIDE SEQUENCE [LARGE SCALE GENOMIC DNA]</scope>
    <source>
        <strain evidence="3">NBRC 102666 / KCTC 22515 / FYK2301M01</strain>
    </source>
</reference>
<dbReference type="OrthoDB" id="185479at2"/>
<feature type="signal peptide" evidence="1">
    <location>
        <begin position="1"/>
        <end position="26"/>
    </location>
</feature>
<evidence type="ECO:0000256" key="1">
    <source>
        <dbReference type="SAM" id="SignalP"/>
    </source>
</evidence>
<accession>I0IDP0</accession>
<proteinExistence type="predicted"/>
<evidence type="ECO:0000313" key="2">
    <source>
        <dbReference type="EMBL" id="BAM03378.1"/>
    </source>
</evidence>
<dbReference type="HOGENOM" id="CLU_841592_0_0_0"/>
<dbReference type="RefSeq" id="WP_014436597.1">
    <property type="nucleotide sequence ID" value="NC_017080.1"/>
</dbReference>
<feature type="chain" id="PRO_5003629155" evidence="1">
    <location>
        <begin position="27"/>
        <end position="330"/>
    </location>
</feature>
<evidence type="ECO:0000313" key="3">
    <source>
        <dbReference type="Proteomes" id="UP000007881"/>
    </source>
</evidence>
<dbReference type="EMBL" id="AP012338">
    <property type="protein sequence ID" value="BAM03378.1"/>
    <property type="molecule type" value="Genomic_DNA"/>
</dbReference>
<keyword evidence="1" id="KW-0732">Signal</keyword>
<dbReference type="Proteomes" id="UP000007881">
    <property type="component" value="Chromosome"/>
</dbReference>
<dbReference type="STRING" id="1142394.PSMK_12190"/>
<sequence length="330" mass="34769">MRGTLFCTPALLSAALLAGTSATAQADADLQDESLIERLGGQATQQNLDAPGRSSTQMVVPEPIVDETTMGISASVGGAYNTHFVSYGFDIWGAGTDFGDNATFNPTFDLAIDLGSEILGEDFAPLVASFGIWADINNNAPDTIGGDLQEVDFYYGLGSGYGDFAFSVTYQQWIYAGAVEQVLDLGIAYDDSGLWDNGFAFNPSVLIHKRLSGANANFTGEDGVTPRSSNGFAYLLGVEPAFDIIDNDAFPMSLSIPVVVAFGDDEFYTEAGFAYVSVGAQFAFPLSFIPADLGEWGVSAGVTGYFTDEDAIGNVDDSFLTGNVGLSLAF</sequence>
<dbReference type="KEGG" id="phm:PSMK_12190"/>
<name>I0IDP0_PHYMF</name>